<dbReference type="Gene3D" id="3.30.565.10">
    <property type="entry name" value="Histidine kinase-like ATPase, C-terminal domain"/>
    <property type="match status" value="1"/>
</dbReference>
<dbReference type="PATRIC" id="fig|1280947.3.peg.2758"/>
<dbReference type="GO" id="GO:0007059">
    <property type="term" value="P:chromosome segregation"/>
    <property type="evidence" value="ECO:0007669"/>
    <property type="project" value="UniProtKB-UniRule"/>
</dbReference>
<dbReference type="SUPFAM" id="SSF55874">
    <property type="entry name" value="ATPase domain of HSP90 chaperone/DNA topoisomerase II/histidine kinase"/>
    <property type="match status" value="1"/>
</dbReference>
<evidence type="ECO:0000313" key="12">
    <source>
        <dbReference type="EMBL" id="KCZ56491.1"/>
    </source>
</evidence>
<feature type="binding site" evidence="10">
    <location>
        <begin position="129"/>
        <end position="135"/>
    </location>
    <ligand>
        <name>ATP</name>
        <dbReference type="ChEBI" id="CHEBI:30616"/>
    </ligand>
</feature>
<keyword evidence="5 10" id="KW-0067">ATP-binding</keyword>
<evidence type="ECO:0000256" key="3">
    <source>
        <dbReference type="ARBA" id="ARBA00022723"/>
    </source>
</evidence>
<evidence type="ECO:0000256" key="10">
    <source>
        <dbReference type="HAMAP-Rule" id="MF_00938"/>
    </source>
</evidence>
<keyword evidence="3" id="KW-0479">Metal-binding</keyword>
<dbReference type="InterPro" id="IPR000565">
    <property type="entry name" value="Topo_IIA_B"/>
</dbReference>
<accession>A0A062U813</accession>
<dbReference type="InterPro" id="IPR006171">
    <property type="entry name" value="TOPRIM_dom"/>
</dbReference>
<dbReference type="GO" id="GO:0003918">
    <property type="term" value="F:DNA topoisomerase type II (double strand cut, ATP-hydrolyzing) activity"/>
    <property type="evidence" value="ECO:0007669"/>
    <property type="project" value="UniProtKB-UniRule"/>
</dbReference>
<reference evidence="12 13" key="1">
    <citation type="journal article" date="2014" name="Antonie Van Leeuwenhoek">
        <title>Hyphomonas beringensis sp. nov. and Hyphomonas chukchiensis sp. nov., isolated from surface seawater of the Bering Sea and Chukchi Sea.</title>
        <authorList>
            <person name="Li C."/>
            <person name="Lai Q."/>
            <person name="Li G."/>
            <person name="Dong C."/>
            <person name="Wang J."/>
            <person name="Liao Y."/>
            <person name="Shao Z."/>
        </authorList>
    </citation>
    <scope>NUCLEOTIDE SEQUENCE [LARGE SCALE GENOMIC DNA]</scope>
    <source>
        <strain evidence="12 13">BH-BN04-4</strain>
    </source>
</reference>
<evidence type="ECO:0000256" key="5">
    <source>
        <dbReference type="ARBA" id="ARBA00022840"/>
    </source>
</evidence>
<dbReference type="Pfam" id="PF01751">
    <property type="entry name" value="Toprim"/>
    <property type="match status" value="1"/>
</dbReference>
<dbReference type="Gene3D" id="3.40.50.670">
    <property type="match status" value="1"/>
</dbReference>
<dbReference type="PROSITE" id="PS50880">
    <property type="entry name" value="TOPRIM"/>
    <property type="match status" value="1"/>
</dbReference>
<dbReference type="EMBL" id="AWFG01000043">
    <property type="protein sequence ID" value="KCZ56491.1"/>
    <property type="molecule type" value="Genomic_DNA"/>
</dbReference>
<comment type="cofactor">
    <cofactor evidence="2">
        <name>Mg(2+)</name>
        <dbReference type="ChEBI" id="CHEBI:18420"/>
    </cofactor>
</comment>
<dbReference type="Pfam" id="PF00204">
    <property type="entry name" value="DNA_gyraseB"/>
    <property type="match status" value="1"/>
</dbReference>
<dbReference type="InterPro" id="IPR002288">
    <property type="entry name" value="DNA_gyrase_B_C"/>
</dbReference>
<dbReference type="Pfam" id="PF02518">
    <property type="entry name" value="HATPase_c"/>
    <property type="match status" value="1"/>
</dbReference>
<feature type="domain" description="Toprim" evidence="11">
    <location>
        <begin position="444"/>
        <end position="558"/>
    </location>
</feature>
<dbReference type="NCBIfam" id="TIGR01055">
    <property type="entry name" value="parE_Gneg"/>
    <property type="match status" value="1"/>
</dbReference>
<dbReference type="Proteomes" id="UP000027190">
    <property type="component" value="Unassembled WGS sequence"/>
</dbReference>
<protein>
    <recommendedName>
        <fullName evidence="10">DNA topoisomerase 4 subunit B</fullName>
        <ecNumber evidence="10">5.6.2.2</ecNumber>
    </recommendedName>
    <alternativeName>
        <fullName evidence="10">Topoisomerase IV subunit B</fullName>
    </alternativeName>
</protein>
<dbReference type="InterPro" id="IPR018522">
    <property type="entry name" value="TopoIIA_CS"/>
</dbReference>
<evidence type="ECO:0000256" key="7">
    <source>
        <dbReference type="ARBA" id="ARBA00023029"/>
    </source>
</evidence>
<dbReference type="SMART" id="SM00433">
    <property type="entry name" value="TOP2c"/>
    <property type="match status" value="1"/>
</dbReference>
<feature type="binding site" evidence="10">
    <location>
        <position position="87"/>
    </location>
    <ligand>
        <name>ATP</name>
        <dbReference type="ChEBI" id="CHEBI:30616"/>
    </ligand>
</feature>
<dbReference type="SUPFAM" id="SSF54211">
    <property type="entry name" value="Ribosomal protein S5 domain 2-like"/>
    <property type="match status" value="1"/>
</dbReference>
<dbReference type="CDD" id="cd16928">
    <property type="entry name" value="HATPase_GyrB-like"/>
    <property type="match status" value="1"/>
</dbReference>
<comment type="catalytic activity">
    <reaction evidence="1 10">
        <text>ATP-dependent breakage, passage and rejoining of double-stranded DNA.</text>
        <dbReference type="EC" id="5.6.2.2"/>
    </reaction>
</comment>
<feature type="site" description="Interaction with DNA" evidence="10">
    <location>
        <position position="651"/>
    </location>
</feature>
<evidence type="ECO:0000256" key="9">
    <source>
        <dbReference type="ARBA" id="ARBA00023235"/>
    </source>
</evidence>
<comment type="caution">
    <text evidence="12">The sequence shown here is derived from an EMBL/GenBank/DDBJ whole genome shotgun (WGS) entry which is preliminary data.</text>
</comment>
<dbReference type="EC" id="5.6.2.2" evidence="10"/>
<dbReference type="InterPro" id="IPR001241">
    <property type="entry name" value="Topo_IIA"/>
</dbReference>
<keyword evidence="6" id="KW-0460">Magnesium</keyword>
<dbReference type="SUPFAM" id="SSF56719">
    <property type="entry name" value="Type II DNA topoisomerase"/>
    <property type="match status" value="1"/>
</dbReference>
<sequence length="667" mass="73575">MAAANQAKLFDTMVPDSSGYSAKDIEVLEGLEPVRKRPGMYIGGTDERAYHHLFAEVLDNSMDEAVAGHANRIEIHLDAEGFLTVVDNGRGIPVDPHPKFPKKSALEVIMTTLHAGGKFSDKAYETAGGLHGVGISVVNALSELVEVEVARDKILYRQTFSRGLPQGKLEKVGATPNRRGTSVKFRPDTQIFGEKLRFRPARLFQMARSKAYLYRGVEVRWSCDPSLLPEDSKIPAEATLSYPNGLADQLDEVFADKATITETAFTGLVDAGKEGKVEWAIAWTRAGFGEADGFARSYCNTIPTPEGGTHEAGFRSAITKGLRNFAELTGQKKGADITAEDIMGHSGLLLSVFIRNPEFVGQTKDKLSTTAAFRLVENAVRDRFDHWLAGSPKEADKLLTWAIDRAEERANRRKQKEISRKSVTKKLRLPGKLADCAEKGPEGTELFLVEGDSAGGSAKQARDRKTQAILPLRGKILNVESASADKLAGNQELNDLALALGTQLGRKFDLDELRYERIIIMTDADVDGAHIAALLITFFYRLTPGLIESGRLFMAQPPLFRLSNKGTIAYAMNEEHRTEVMAKHFKPNQKVDMVRFKGLGEMNPAQLKETTMNPSTRTLARVTLPDSMDELTEMKPSELINTLMGKKAETRFKFIQDNAAFVDELDI</sequence>
<evidence type="ECO:0000259" key="11">
    <source>
        <dbReference type="PROSITE" id="PS50880"/>
    </source>
</evidence>
<dbReference type="HAMAP" id="MF_00938">
    <property type="entry name" value="ParE_type1"/>
    <property type="match status" value="1"/>
</dbReference>
<name>A0A062U813_9PROT</name>
<dbReference type="Gene3D" id="3.30.230.10">
    <property type="match status" value="1"/>
</dbReference>
<dbReference type="STRING" id="1280947.HY30_18470"/>
<keyword evidence="9 10" id="KW-0413">Isomerase</keyword>
<feature type="binding site" evidence="10">
    <location>
        <position position="20"/>
    </location>
    <ligand>
        <name>ATP</name>
        <dbReference type="ChEBI" id="CHEBI:30616"/>
    </ligand>
</feature>
<dbReference type="InterPro" id="IPR014721">
    <property type="entry name" value="Ribsml_uS5_D2-typ_fold_subgr"/>
</dbReference>
<comment type="similarity">
    <text evidence="10">Belongs to the type II topoisomerase family. ParE type 1 subfamily.</text>
</comment>
<dbReference type="PANTHER" id="PTHR45866:SF4">
    <property type="entry name" value="DNA TOPOISOMERASE 4 SUBUNIT B"/>
    <property type="match status" value="1"/>
</dbReference>
<feature type="binding site" evidence="10">
    <location>
        <position position="60"/>
    </location>
    <ligand>
        <name>ATP</name>
        <dbReference type="ChEBI" id="CHEBI:30616"/>
    </ligand>
</feature>
<keyword evidence="7 10" id="KW-0799">Topoisomerase</keyword>
<dbReference type="Pfam" id="PF00986">
    <property type="entry name" value="DNA_gyraseB_C"/>
    <property type="match status" value="1"/>
</dbReference>
<dbReference type="InterPro" id="IPR020568">
    <property type="entry name" value="Ribosomal_Su5_D2-typ_SF"/>
</dbReference>
<dbReference type="GO" id="GO:0005694">
    <property type="term" value="C:chromosome"/>
    <property type="evidence" value="ECO:0007669"/>
    <property type="project" value="InterPro"/>
</dbReference>
<dbReference type="InterPro" id="IPR005737">
    <property type="entry name" value="TopoIV_B_Gneg"/>
</dbReference>
<dbReference type="GO" id="GO:0003677">
    <property type="term" value="F:DNA binding"/>
    <property type="evidence" value="ECO:0007669"/>
    <property type="project" value="UniProtKB-UniRule"/>
</dbReference>
<dbReference type="PRINTS" id="PR01159">
    <property type="entry name" value="DNAGYRASEB"/>
</dbReference>
<dbReference type="PRINTS" id="PR00418">
    <property type="entry name" value="TPI2FAMILY"/>
</dbReference>
<dbReference type="FunFam" id="3.40.50.670:FF:000001">
    <property type="entry name" value="DNA topoisomerase 2"/>
    <property type="match status" value="1"/>
</dbReference>
<evidence type="ECO:0000256" key="2">
    <source>
        <dbReference type="ARBA" id="ARBA00001946"/>
    </source>
</evidence>
<dbReference type="InterPro" id="IPR013506">
    <property type="entry name" value="Topo_IIA_bsu_dom2"/>
</dbReference>
<keyword evidence="8 10" id="KW-0238">DNA-binding</keyword>
<dbReference type="CDD" id="cd00822">
    <property type="entry name" value="TopoII_Trans_DNA_gyrase"/>
    <property type="match status" value="1"/>
</dbReference>
<dbReference type="GO" id="GO:0005524">
    <property type="term" value="F:ATP binding"/>
    <property type="evidence" value="ECO:0007669"/>
    <property type="project" value="UniProtKB-UniRule"/>
</dbReference>
<evidence type="ECO:0000256" key="4">
    <source>
        <dbReference type="ARBA" id="ARBA00022741"/>
    </source>
</evidence>
<dbReference type="PROSITE" id="PS00177">
    <property type="entry name" value="TOPOISOMERASE_II"/>
    <property type="match status" value="1"/>
</dbReference>
<dbReference type="InterPro" id="IPR003594">
    <property type="entry name" value="HATPase_dom"/>
</dbReference>
<dbReference type="RefSeq" id="WP_034741794.1">
    <property type="nucleotide sequence ID" value="NZ_AWFG01000043.1"/>
</dbReference>
<evidence type="ECO:0000256" key="8">
    <source>
        <dbReference type="ARBA" id="ARBA00023125"/>
    </source>
</evidence>
<dbReference type="InterPro" id="IPR013759">
    <property type="entry name" value="Topo_IIA_B_C"/>
</dbReference>
<dbReference type="eggNOG" id="COG0187">
    <property type="taxonomic scope" value="Bacteria"/>
</dbReference>
<organism evidence="12 13">
    <name type="scientific">Hyphomonas chukchiensis</name>
    <dbReference type="NCBI Taxonomy" id="1280947"/>
    <lineage>
        <taxon>Bacteria</taxon>
        <taxon>Pseudomonadati</taxon>
        <taxon>Pseudomonadota</taxon>
        <taxon>Alphaproteobacteria</taxon>
        <taxon>Hyphomonadales</taxon>
        <taxon>Hyphomonadaceae</taxon>
        <taxon>Hyphomonas</taxon>
    </lineage>
</organism>
<dbReference type="GO" id="GO:0006265">
    <property type="term" value="P:DNA topological change"/>
    <property type="evidence" value="ECO:0007669"/>
    <property type="project" value="UniProtKB-UniRule"/>
</dbReference>
<evidence type="ECO:0000256" key="6">
    <source>
        <dbReference type="ARBA" id="ARBA00022842"/>
    </source>
</evidence>
<dbReference type="FunFam" id="3.30.565.10:FF:000002">
    <property type="entry name" value="DNA gyrase subunit B"/>
    <property type="match status" value="1"/>
</dbReference>
<comment type="function">
    <text evidence="10">Topoisomerase IV is essential for chromosome segregation. It relaxes supercoiled DNA. Performs the decatenation events required during the replication of a circular DNA molecule.</text>
</comment>
<evidence type="ECO:0000256" key="1">
    <source>
        <dbReference type="ARBA" id="ARBA00000185"/>
    </source>
</evidence>
<keyword evidence="4 10" id="KW-0547">Nucleotide-binding</keyword>
<dbReference type="InterPro" id="IPR036890">
    <property type="entry name" value="HATPase_C_sf"/>
</dbReference>
<proteinExistence type="inferred from homology"/>
<dbReference type="SMART" id="SM00387">
    <property type="entry name" value="HATPase_c"/>
    <property type="match status" value="1"/>
</dbReference>
<dbReference type="PANTHER" id="PTHR45866">
    <property type="entry name" value="DNA GYRASE/TOPOISOMERASE SUBUNIT B"/>
    <property type="match status" value="1"/>
</dbReference>
<dbReference type="OrthoDB" id="9802808at2"/>
<keyword evidence="13" id="KW-1185">Reference proteome</keyword>
<gene>
    <name evidence="10" type="primary">parE</name>
    <name evidence="12" type="ORF">HY30_18470</name>
</gene>
<evidence type="ECO:0000313" key="13">
    <source>
        <dbReference type="Proteomes" id="UP000027190"/>
    </source>
</evidence>
<dbReference type="InterPro" id="IPR013760">
    <property type="entry name" value="Topo_IIA-like_dom_sf"/>
</dbReference>
<feature type="site" description="Interaction with DNA" evidence="10">
    <location>
        <position position="478"/>
    </location>
</feature>
<dbReference type="GO" id="GO:0046872">
    <property type="term" value="F:metal ion binding"/>
    <property type="evidence" value="ECO:0007669"/>
    <property type="project" value="UniProtKB-KW"/>
</dbReference>
<comment type="subunit">
    <text evidence="10">Heterotetramer composed of ParC and ParE.</text>
</comment>
<feature type="binding site" evidence="10">
    <location>
        <position position="364"/>
    </location>
    <ligand>
        <name>ATP</name>
        <dbReference type="ChEBI" id="CHEBI:30616"/>
    </ligand>
</feature>
<feature type="site" description="Interaction with DNA" evidence="10">
    <location>
        <position position="530"/>
    </location>
</feature>
<dbReference type="AlphaFoldDB" id="A0A062U813"/>